<name>A0A0D2X5A0_CAPO3</name>
<gene>
    <name evidence="1" type="ORF">CAOG_007303</name>
</gene>
<evidence type="ECO:0000313" key="2">
    <source>
        <dbReference type="Proteomes" id="UP000008743"/>
    </source>
</evidence>
<dbReference type="InParanoid" id="A0A0D2X5A0"/>
<evidence type="ECO:0000313" key="1">
    <source>
        <dbReference type="EMBL" id="KJE97444.1"/>
    </source>
</evidence>
<dbReference type="EMBL" id="KE346374">
    <property type="protein sequence ID" value="KJE97444.1"/>
    <property type="molecule type" value="Genomic_DNA"/>
</dbReference>
<organism evidence="1 2">
    <name type="scientific">Capsaspora owczarzaki (strain ATCC 30864)</name>
    <dbReference type="NCBI Taxonomy" id="595528"/>
    <lineage>
        <taxon>Eukaryota</taxon>
        <taxon>Filasterea</taxon>
        <taxon>Capsaspora</taxon>
    </lineage>
</organism>
<sequence>MLQLCKALIGDVTGDITGDVTAESISASVSATLPDTTVTGTIDMSGNVIRSLGTPSESDDAATKGYVDTAVADADYLPLAGGTLTGALLVPDGSASTPAIALASDTDTGIYSDLGALCVSAGGTMCAFFNALGIRTGLDVAAQGSVTGARVYATIQFLAGNGNATNPAYTFTTNDHTGLYSAGTNQLGVSANSTNVATFTTTALNVATGLNVAGFTSLGTGNTGIKTAVFTGTTASSTSSSVTQNITIDKTKIVSISGAVTNNGGSRIPMLVRDNPAEYIIPYVTGSSSPWVLNVANGASASNILSQSYAVVITYVA</sequence>
<proteinExistence type="predicted"/>
<accession>A0A0D2X5A0</accession>
<dbReference type="Proteomes" id="UP000008743">
    <property type="component" value="Unassembled WGS sequence"/>
</dbReference>
<protein>
    <submittedName>
        <fullName evidence="1">Uncharacterized protein</fullName>
    </submittedName>
</protein>
<dbReference type="PhylomeDB" id="A0A0D2X5A0"/>
<reference evidence="2" key="1">
    <citation type="submission" date="2011-02" db="EMBL/GenBank/DDBJ databases">
        <title>The Genome Sequence of Capsaspora owczarzaki ATCC 30864.</title>
        <authorList>
            <person name="Russ C."/>
            <person name="Cuomo C."/>
            <person name="Burger G."/>
            <person name="Gray M.W."/>
            <person name="Holland P.W.H."/>
            <person name="King N."/>
            <person name="Lang F.B.F."/>
            <person name="Roger A.J."/>
            <person name="Ruiz-Trillo I."/>
            <person name="Young S.K."/>
            <person name="Zeng Q."/>
            <person name="Gargeya S."/>
            <person name="Alvarado L."/>
            <person name="Berlin A."/>
            <person name="Chapman S.B."/>
            <person name="Chen Z."/>
            <person name="Freedman E."/>
            <person name="Gellesch M."/>
            <person name="Goldberg J."/>
            <person name="Griggs A."/>
            <person name="Gujja S."/>
            <person name="Heilman E."/>
            <person name="Heiman D."/>
            <person name="Howarth C."/>
            <person name="Mehta T."/>
            <person name="Neiman D."/>
            <person name="Pearson M."/>
            <person name="Roberts A."/>
            <person name="Saif S."/>
            <person name="Shea T."/>
            <person name="Shenoy N."/>
            <person name="Sisk P."/>
            <person name="Stolte C."/>
            <person name="Sykes S."/>
            <person name="White J."/>
            <person name="Yandava C."/>
            <person name="Haas B."/>
            <person name="Nusbaum C."/>
            <person name="Birren B."/>
        </authorList>
    </citation>
    <scope>NUCLEOTIDE SEQUENCE</scope>
    <source>
        <strain evidence="2">ATCC 30864</strain>
    </source>
</reference>
<dbReference type="AlphaFoldDB" id="A0A0D2X5A0"/>
<keyword evidence="2" id="KW-1185">Reference proteome</keyword>